<reference evidence="8" key="1">
    <citation type="journal article" date="2021" name="ISME J.">
        <title>Evolutionary origin and ecological implication of a unique nif island in free-living Bradyrhizobium lineages.</title>
        <authorList>
            <person name="Tao J."/>
        </authorList>
    </citation>
    <scope>NUCLEOTIDE SEQUENCE [LARGE SCALE GENOMIC DNA]</scope>
    <source>
        <strain evidence="8">SZCCT0094</strain>
    </source>
</reference>
<dbReference type="SMART" id="SM00345">
    <property type="entry name" value="HTH_GNTR"/>
    <property type="match status" value="1"/>
</dbReference>
<protein>
    <submittedName>
        <fullName evidence="7">PLP-dependent aminotransferase family protein</fullName>
    </submittedName>
</protein>
<dbReference type="InterPro" id="IPR036390">
    <property type="entry name" value="WH_DNA-bd_sf"/>
</dbReference>
<keyword evidence="2" id="KW-0663">Pyridoxal phosphate</keyword>
<dbReference type="CDD" id="cd00609">
    <property type="entry name" value="AAT_like"/>
    <property type="match status" value="1"/>
</dbReference>
<evidence type="ECO:0000256" key="4">
    <source>
        <dbReference type="ARBA" id="ARBA00023125"/>
    </source>
</evidence>
<comment type="similarity">
    <text evidence="1">In the C-terminal section; belongs to the class-I pyridoxal-phosphate-dependent aminotransferase family.</text>
</comment>
<evidence type="ECO:0000256" key="1">
    <source>
        <dbReference type="ARBA" id="ARBA00005384"/>
    </source>
</evidence>
<keyword evidence="7" id="KW-0808">Transferase</keyword>
<dbReference type="InterPro" id="IPR051446">
    <property type="entry name" value="HTH_trans_reg/aminotransferase"/>
</dbReference>
<feature type="domain" description="HTH gntR-type" evidence="6">
    <location>
        <begin position="58"/>
        <end position="126"/>
    </location>
</feature>
<gene>
    <name evidence="7" type="ORF">JQ619_01505</name>
</gene>
<dbReference type="InterPro" id="IPR015424">
    <property type="entry name" value="PyrdxlP-dep_Trfase"/>
</dbReference>
<dbReference type="Gene3D" id="3.40.640.10">
    <property type="entry name" value="Type I PLP-dependent aspartate aminotransferase-like (Major domain)"/>
    <property type="match status" value="1"/>
</dbReference>
<dbReference type="Pfam" id="PF00155">
    <property type="entry name" value="Aminotran_1_2"/>
    <property type="match status" value="1"/>
</dbReference>
<keyword evidence="5" id="KW-0804">Transcription</keyword>
<dbReference type="PANTHER" id="PTHR46577">
    <property type="entry name" value="HTH-TYPE TRANSCRIPTIONAL REGULATORY PROTEIN GABR"/>
    <property type="match status" value="1"/>
</dbReference>
<evidence type="ECO:0000313" key="7">
    <source>
        <dbReference type="EMBL" id="MBR1134435.1"/>
    </source>
</evidence>
<evidence type="ECO:0000259" key="6">
    <source>
        <dbReference type="PROSITE" id="PS50949"/>
    </source>
</evidence>
<dbReference type="GO" id="GO:0008483">
    <property type="term" value="F:transaminase activity"/>
    <property type="evidence" value="ECO:0007669"/>
    <property type="project" value="UniProtKB-KW"/>
</dbReference>
<dbReference type="PRINTS" id="PR00035">
    <property type="entry name" value="HTHGNTR"/>
</dbReference>
<keyword evidence="4" id="KW-0238">DNA-binding</keyword>
<keyword evidence="3" id="KW-0805">Transcription regulation</keyword>
<dbReference type="PROSITE" id="PS50949">
    <property type="entry name" value="HTH_GNTR"/>
    <property type="match status" value="1"/>
</dbReference>
<dbReference type="InterPro" id="IPR004839">
    <property type="entry name" value="Aminotransferase_I/II_large"/>
</dbReference>
<organism evidence="7 8">
    <name type="scientific">Bradyrhizobium denitrificans</name>
    <dbReference type="NCBI Taxonomy" id="2734912"/>
    <lineage>
        <taxon>Bacteria</taxon>
        <taxon>Pseudomonadati</taxon>
        <taxon>Pseudomonadota</taxon>
        <taxon>Alphaproteobacteria</taxon>
        <taxon>Hyphomicrobiales</taxon>
        <taxon>Nitrobacteraceae</taxon>
        <taxon>Bradyrhizobium</taxon>
    </lineage>
</organism>
<evidence type="ECO:0000256" key="2">
    <source>
        <dbReference type="ARBA" id="ARBA00022898"/>
    </source>
</evidence>
<evidence type="ECO:0000256" key="5">
    <source>
        <dbReference type="ARBA" id="ARBA00023163"/>
    </source>
</evidence>
<dbReference type="SUPFAM" id="SSF53383">
    <property type="entry name" value="PLP-dependent transferases"/>
    <property type="match status" value="1"/>
</dbReference>
<name>A0ABS5FZF7_9BRAD</name>
<evidence type="ECO:0000256" key="3">
    <source>
        <dbReference type="ARBA" id="ARBA00023015"/>
    </source>
</evidence>
<dbReference type="CDD" id="cd07377">
    <property type="entry name" value="WHTH_GntR"/>
    <property type="match status" value="1"/>
</dbReference>
<dbReference type="Proteomes" id="UP001314635">
    <property type="component" value="Unassembled WGS sequence"/>
</dbReference>
<evidence type="ECO:0000313" key="8">
    <source>
        <dbReference type="Proteomes" id="UP001314635"/>
    </source>
</evidence>
<dbReference type="EMBL" id="JAFCLK010000001">
    <property type="protein sequence ID" value="MBR1134435.1"/>
    <property type="molecule type" value="Genomic_DNA"/>
</dbReference>
<sequence>MSRCGVLVGCSGRLEPGLSWTSSQLEYRISSGPDEETMALRGWRLNLKLDLKRGPADVPVYLQIVHGLLGEIRRGRLIPGEVLPGSREMAQRLGVNRKTVMIAYDELIAQGWLTSRGTKGTFVSAKLPEPKARPSESSNDGVRSRNEARNIGRLAPAVQLPVIFPQPGMLLLDDGTPDTRLFPAMSFSRAYRSIMTVGGKVGKLGYGDPRGNLSLRSAISRMLNVDRGLATTPEHICLTRGSQMAIYLVSRLMIRPGDHVVVDDLTYPPACEAFRMAGANILRVRVDDDGTDMASLEKVCRRHRVRLVYLTPHHHFPTTVLLSPTRRLRLLELASRFGFVVVEDDYDHEFHFQHQPLLPLASFDPSVLYIGSMSKLLSPSLRLGYMFAPAKFIERAAQEICLIDRQGDPVTEQAVAELVETGEVRRHASRARKIYATRRKKLAALLRAELHGTVDFRLPDGGLAFWLTFVRTSDLDRLEQTAPKHGLQFLPSRSFSGRPDGRRGIRIGFAALDDAGLREAVRRMKAAIAS</sequence>
<dbReference type="InterPro" id="IPR000524">
    <property type="entry name" value="Tscrpt_reg_HTH_GntR"/>
</dbReference>
<dbReference type="InterPro" id="IPR015421">
    <property type="entry name" value="PyrdxlP-dep_Trfase_major"/>
</dbReference>
<keyword evidence="7" id="KW-0032">Aminotransferase</keyword>
<dbReference type="PANTHER" id="PTHR46577:SF1">
    <property type="entry name" value="HTH-TYPE TRANSCRIPTIONAL REGULATORY PROTEIN GABR"/>
    <property type="match status" value="1"/>
</dbReference>
<proteinExistence type="inferred from homology"/>
<dbReference type="SUPFAM" id="SSF46785">
    <property type="entry name" value="Winged helix' DNA-binding domain"/>
    <property type="match status" value="1"/>
</dbReference>
<comment type="caution">
    <text evidence="7">The sequence shown here is derived from an EMBL/GenBank/DDBJ whole genome shotgun (WGS) entry which is preliminary data.</text>
</comment>
<accession>A0ABS5FZF7</accession>
<dbReference type="Gene3D" id="1.10.10.10">
    <property type="entry name" value="Winged helix-like DNA-binding domain superfamily/Winged helix DNA-binding domain"/>
    <property type="match status" value="1"/>
</dbReference>
<keyword evidence="8" id="KW-1185">Reference proteome</keyword>
<dbReference type="RefSeq" id="WP_210263780.1">
    <property type="nucleotide sequence ID" value="NZ_JABFDP010000004.1"/>
</dbReference>
<dbReference type="InterPro" id="IPR036388">
    <property type="entry name" value="WH-like_DNA-bd_sf"/>
</dbReference>
<dbReference type="Pfam" id="PF00392">
    <property type="entry name" value="GntR"/>
    <property type="match status" value="1"/>
</dbReference>